<evidence type="ECO:0000313" key="2">
    <source>
        <dbReference type="Proteomes" id="UP000499080"/>
    </source>
</evidence>
<dbReference type="AlphaFoldDB" id="A0A4Y2FR97"/>
<accession>A0A4Y2FR97</accession>
<comment type="caution">
    <text evidence="1">The sequence shown here is derived from an EMBL/GenBank/DDBJ whole genome shotgun (WGS) entry which is preliminary data.</text>
</comment>
<proteinExistence type="predicted"/>
<reference evidence="1 2" key="1">
    <citation type="journal article" date="2019" name="Sci. Rep.">
        <title>Orb-weaving spider Araneus ventricosus genome elucidates the spidroin gene catalogue.</title>
        <authorList>
            <person name="Kono N."/>
            <person name="Nakamura H."/>
            <person name="Ohtoshi R."/>
            <person name="Moran D.A.P."/>
            <person name="Shinohara A."/>
            <person name="Yoshida Y."/>
            <person name="Fujiwara M."/>
            <person name="Mori M."/>
            <person name="Tomita M."/>
            <person name="Arakawa K."/>
        </authorList>
    </citation>
    <scope>NUCLEOTIDE SEQUENCE [LARGE SCALE GENOMIC DNA]</scope>
</reference>
<sequence>MFCDSRMHFVIIKQIQTILIEYASESSSKSSHQNVDRYVIILKSQTYLHTRRQPKQILETFRRPILPFNGRYYTPVKRGLVSVREYILKINDSALSQRIRAYGRCLRILHFKIPCSPTVAFKRIHGFFATI</sequence>
<keyword evidence="2" id="KW-1185">Reference proteome</keyword>
<protein>
    <submittedName>
        <fullName evidence="1">Uncharacterized protein</fullName>
    </submittedName>
</protein>
<dbReference type="EMBL" id="BGPR01001040">
    <property type="protein sequence ID" value="GBM43743.1"/>
    <property type="molecule type" value="Genomic_DNA"/>
</dbReference>
<name>A0A4Y2FR97_ARAVE</name>
<dbReference type="Proteomes" id="UP000499080">
    <property type="component" value="Unassembled WGS sequence"/>
</dbReference>
<evidence type="ECO:0000313" key="1">
    <source>
        <dbReference type="EMBL" id="GBM43743.1"/>
    </source>
</evidence>
<gene>
    <name evidence="1" type="ORF">AVEN_153383_1</name>
</gene>
<organism evidence="1 2">
    <name type="scientific">Araneus ventricosus</name>
    <name type="common">Orbweaver spider</name>
    <name type="synonym">Epeira ventricosa</name>
    <dbReference type="NCBI Taxonomy" id="182803"/>
    <lineage>
        <taxon>Eukaryota</taxon>
        <taxon>Metazoa</taxon>
        <taxon>Ecdysozoa</taxon>
        <taxon>Arthropoda</taxon>
        <taxon>Chelicerata</taxon>
        <taxon>Arachnida</taxon>
        <taxon>Araneae</taxon>
        <taxon>Araneomorphae</taxon>
        <taxon>Entelegynae</taxon>
        <taxon>Araneoidea</taxon>
        <taxon>Araneidae</taxon>
        <taxon>Araneus</taxon>
    </lineage>
</organism>